<gene>
    <name evidence="1" type="ORF">A1355_08195</name>
</gene>
<organism evidence="1 2">
    <name type="scientific">Methylomonas koyamae</name>
    <dbReference type="NCBI Taxonomy" id="702114"/>
    <lineage>
        <taxon>Bacteria</taxon>
        <taxon>Pseudomonadati</taxon>
        <taxon>Pseudomonadota</taxon>
        <taxon>Gammaproteobacteria</taxon>
        <taxon>Methylococcales</taxon>
        <taxon>Methylococcaceae</taxon>
        <taxon>Methylomonas</taxon>
    </lineage>
</organism>
<keyword evidence="2" id="KW-1185">Reference proteome</keyword>
<evidence type="ECO:0000313" key="2">
    <source>
        <dbReference type="Proteomes" id="UP000077628"/>
    </source>
</evidence>
<protein>
    <recommendedName>
        <fullName evidence="3">RRM domain-containing protein</fullName>
    </recommendedName>
</protein>
<dbReference type="EMBL" id="LUUK01000178">
    <property type="protein sequence ID" value="OAI17350.1"/>
    <property type="molecule type" value="Genomic_DNA"/>
</dbReference>
<proteinExistence type="predicted"/>
<dbReference type="InterPro" id="IPR035979">
    <property type="entry name" value="RBD_domain_sf"/>
</dbReference>
<name>A0A177NJY9_9GAMM</name>
<evidence type="ECO:0008006" key="3">
    <source>
        <dbReference type="Google" id="ProtNLM"/>
    </source>
</evidence>
<dbReference type="GO" id="GO:0003676">
    <property type="term" value="F:nucleic acid binding"/>
    <property type="evidence" value="ECO:0007669"/>
    <property type="project" value="InterPro"/>
</dbReference>
<evidence type="ECO:0000313" key="1">
    <source>
        <dbReference type="EMBL" id="OAI17350.1"/>
    </source>
</evidence>
<accession>A0A177NJY9</accession>
<dbReference type="SUPFAM" id="SSF54928">
    <property type="entry name" value="RNA-binding domain, RBD"/>
    <property type="match status" value="1"/>
</dbReference>
<comment type="caution">
    <text evidence="1">The sequence shown here is derived from an EMBL/GenBank/DDBJ whole genome shotgun (WGS) entry which is preliminary data.</text>
</comment>
<reference evidence="2" key="1">
    <citation type="submission" date="2016-03" db="EMBL/GenBank/DDBJ databases">
        <authorList>
            <person name="Heylen K."/>
            <person name="De Vos P."/>
            <person name="Vekeman B."/>
        </authorList>
    </citation>
    <scope>NUCLEOTIDE SEQUENCE [LARGE SCALE GENOMIC DNA]</scope>
    <source>
        <strain evidence="2">R-45383</strain>
    </source>
</reference>
<sequence>MYVAAQSFREDAHFSSTSIPVTMQTVIMILFLKDIPANTRPNELHDYVFSAFTNGGDQASGRVLKAEVMVIRDKQTNGLEHHGLVFVDSRASGMLAIQNLSGKPFSNTCVSIRPYVHRDLNNDRRLLETSAGYQQRGIDRRRGDRIEIHIDLSNVFHYQDDMLPA</sequence>
<dbReference type="Proteomes" id="UP000077628">
    <property type="component" value="Unassembled WGS sequence"/>
</dbReference>
<dbReference type="AlphaFoldDB" id="A0A177NJY9"/>